<evidence type="ECO:0000313" key="1">
    <source>
        <dbReference type="EMBL" id="QJA45040.1"/>
    </source>
</evidence>
<evidence type="ECO:0000313" key="2">
    <source>
        <dbReference type="EMBL" id="QJH94318.1"/>
    </source>
</evidence>
<reference evidence="1" key="1">
    <citation type="submission" date="2020-03" db="EMBL/GenBank/DDBJ databases">
        <title>The deep terrestrial virosphere.</title>
        <authorList>
            <person name="Holmfeldt K."/>
            <person name="Nilsson E."/>
            <person name="Simone D."/>
            <person name="Lopez-Fernandez M."/>
            <person name="Wu X."/>
            <person name="de Brujin I."/>
            <person name="Lundin D."/>
            <person name="Andersson A."/>
            <person name="Bertilsson S."/>
            <person name="Dopson M."/>
        </authorList>
    </citation>
    <scope>NUCLEOTIDE SEQUENCE</scope>
    <source>
        <strain evidence="1">TM448A00171</strain>
        <strain evidence="2">TM448B00200</strain>
    </source>
</reference>
<protein>
    <submittedName>
        <fullName evidence="1">Uncharacterized protein</fullName>
    </submittedName>
</protein>
<sequence length="107" mass="12667">MRFWKYLNKGESPYQNFKYEVGKEYNFDDCEKSEYVLCGKGGNVATLTWCLRDNLNADEFIEVEFQVKDIVAIPINSDGKFRVSYFKVLRKINRKQAIRLLNKLIIK</sequence>
<organism evidence="1">
    <name type="scientific">viral metagenome</name>
    <dbReference type="NCBI Taxonomy" id="1070528"/>
    <lineage>
        <taxon>unclassified sequences</taxon>
        <taxon>metagenomes</taxon>
        <taxon>organismal metagenomes</taxon>
    </lineage>
</organism>
<dbReference type="EMBL" id="MT143984">
    <property type="protein sequence ID" value="QJA45040.1"/>
    <property type="molecule type" value="Genomic_DNA"/>
</dbReference>
<accession>A0A6H1ZCY2</accession>
<dbReference type="EMBL" id="MT144599">
    <property type="protein sequence ID" value="QJH94318.1"/>
    <property type="molecule type" value="Genomic_DNA"/>
</dbReference>
<proteinExistence type="predicted"/>
<dbReference type="AlphaFoldDB" id="A0A6H1ZCY2"/>
<name>A0A6H1ZCY2_9ZZZZ</name>
<gene>
    <name evidence="1" type="ORF">TM448A00171_0059</name>
    <name evidence="2" type="ORF">TM448B00200_0025</name>
</gene>